<name>A0A9N8DSM7_9STRA</name>
<keyword evidence="3" id="KW-1185">Reference proteome</keyword>
<evidence type="ECO:0000313" key="2">
    <source>
        <dbReference type="EMBL" id="CAB9505985.1"/>
    </source>
</evidence>
<feature type="region of interest" description="Disordered" evidence="1">
    <location>
        <begin position="1"/>
        <end position="90"/>
    </location>
</feature>
<protein>
    <submittedName>
        <fullName evidence="2">Uncharacterized protein</fullName>
    </submittedName>
</protein>
<dbReference type="EMBL" id="CAICTM010000249">
    <property type="protein sequence ID" value="CAB9505985.1"/>
    <property type="molecule type" value="Genomic_DNA"/>
</dbReference>
<dbReference type="AlphaFoldDB" id="A0A9N8DSM7"/>
<reference evidence="2" key="1">
    <citation type="submission" date="2020-06" db="EMBL/GenBank/DDBJ databases">
        <authorList>
            <consortium name="Plant Systems Biology data submission"/>
        </authorList>
    </citation>
    <scope>NUCLEOTIDE SEQUENCE</scope>
    <source>
        <strain evidence="2">D6</strain>
    </source>
</reference>
<accession>A0A9N8DSM7</accession>
<evidence type="ECO:0000256" key="1">
    <source>
        <dbReference type="SAM" id="MobiDB-lite"/>
    </source>
</evidence>
<dbReference type="Proteomes" id="UP001153069">
    <property type="component" value="Unassembled WGS sequence"/>
</dbReference>
<comment type="caution">
    <text evidence="2">The sequence shown here is derived from an EMBL/GenBank/DDBJ whole genome shotgun (WGS) entry which is preliminary data.</text>
</comment>
<organism evidence="2 3">
    <name type="scientific">Seminavis robusta</name>
    <dbReference type="NCBI Taxonomy" id="568900"/>
    <lineage>
        <taxon>Eukaryota</taxon>
        <taxon>Sar</taxon>
        <taxon>Stramenopiles</taxon>
        <taxon>Ochrophyta</taxon>
        <taxon>Bacillariophyta</taxon>
        <taxon>Bacillariophyceae</taxon>
        <taxon>Bacillariophycidae</taxon>
        <taxon>Naviculales</taxon>
        <taxon>Naviculaceae</taxon>
        <taxon>Seminavis</taxon>
    </lineage>
</organism>
<sequence>MPSRSKEDNDSWDQFRKESSMFIDDKKKKKVKRAASTGGGVKRHNSNGSVTIKKALSDAIWTRTKTNDGKSRRNSSPADIQKTRQKLQNAQVGKILDQKKADGARLGRVSRRGKFVTASIAA</sequence>
<feature type="compositionally biased region" description="Basic and acidic residues" evidence="1">
    <location>
        <begin position="1"/>
        <end position="26"/>
    </location>
</feature>
<proteinExistence type="predicted"/>
<gene>
    <name evidence="2" type="ORF">SEMRO_250_G098920.1</name>
</gene>
<evidence type="ECO:0000313" key="3">
    <source>
        <dbReference type="Proteomes" id="UP001153069"/>
    </source>
</evidence>